<dbReference type="SUPFAM" id="SSF51905">
    <property type="entry name" value="FAD/NAD(P)-binding domain"/>
    <property type="match status" value="1"/>
</dbReference>
<feature type="domain" description="FAD dependent oxidoreductase" evidence="1">
    <location>
        <begin position="29"/>
        <end position="375"/>
    </location>
</feature>
<organism evidence="2 3">
    <name type="scientific">Candidatus Kurthia intestinigallinarum</name>
    <dbReference type="NCBI Taxonomy" id="1562256"/>
    <lineage>
        <taxon>Bacteria</taxon>
        <taxon>Bacillati</taxon>
        <taxon>Bacillota</taxon>
        <taxon>Bacilli</taxon>
        <taxon>Bacillales</taxon>
        <taxon>Caryophanaceae</taxon>
        <taxon>Kurthia</taxon>
    </lineage>
</organism>
<dbReference type="Proteomes" id="UP000288623">
    <property type="component" value="Unassembled WGS sequence"/>
</dbReference>
<dbReference type="GO" id="GO:0005737">
    <property type="term" value="C:cytoplasm"/>
    <property type="evidence" value="ECO:0007669"/>
    <property type="project" value="TreeGrafter"/>
</dbReference>
<evidence type="ECO:0000259" key="1">
    <source>
        <dbReference type="Pfam" id="PF01266"/>
    </source>
</evidence>
<accession>A0A433RW97</accession>
<evidence type="ECO:0000313" key="3">
    <source>
        <dbReference type="Proteomes" id="UP000288623"/>
    </source>
</evidence>
<dbReference type="AlphaFoldDB" id="A0A433RW97"/>
<dbReference type="InterPro" id="IPR006076">
    <property type="entry name" value="FAD-dep_OxRdtase"/>
</dbReference>
<gene>
    <name evidence="2" type="ORF">QI30_05290</name>
</gene>
<dbReference type="RefSeq" id="WP_126989899.1">
    <property type="nucleotide sequence ID" value="NZ_JTFC01000019.1"/>
</dbReference>
<protein>
    <recommendedName>
        <fullName evidence="1">FAD dependent oxidoreductase domain-containing protein</fullName>
    </recommendedName>
</protein>
<dbReference type="PANTHER" id="PTHR13847">
    <property type="entry name" value="SARCOSINE DEHYDROGENASE-RELATED"/>
    <property type="match status" value="1"/>
</dbReference>
<dbReference type="Pfam" id="PF01266">
    <property type="entry name" value="DAO"/>
    <property type="match status" value="1"/>
</dbReference>
<dbReference type="EMBL" id="JTFC01000019">
    <property type="protein sequence ID" value="RUS57567.1"/>
    <property type="molecule type" value="Genomic_DNA"/>
</dbReference>
<evidence type="ECO:0000313" key="2">
    <source>
        <dbReference type="EMBL" id="RUS57567.1"/>
    </source>
</evidence>
<keyword evidence="3" id="KW-1185">Reference proteome</keyword>
<dbReference type="PANTHER" id="PTHR13847:SF201">
    <property type="entry name" value="PUTATIBE OXIDOREDUCTASE"/>
    <property type="match status" value="1"/>
</dbReference>
<dbReference type="InterPro" id="IPR036188">
    <property type="entry name" value="FAD/NAD-bd_sf"/>
</dbReference>
<sequence>MNLTNGHLFWPTTTAPLTVPKIKPKAHYDVIIIGAGMSGALCAYELTKQGYDVLSIDKRHIAEGSTSANTGLLQYSNDIMLVDLAEQIGEEDAVLFYRLCEQAMQDLTTLATSLSRNTDYIERPSIYYASTAEDVPRLQKNYTLLKKHGFEVAYLDRQALANEMPFEKEAALKTYGDAEVNPVKFVQTLFSDAKHDIVEECEVTATYSEETQVRVETSKGTFHAKHVIHTTGYETPVVGKRMGAAIHRSYVVVTEPINEQLWQDDALIWETAHPYLYIRTTVDNRLIIGGLDEDIAVPPTDKAIQQHAEKLLKEARELFPSYDLKAAYAYGATFGESYDNLPFIGEHPTKKRQYYLLGYGGNGTVYSMMGAKMITSFIKGKEPVGAHIVRLSRTNGVR</sequence>
<comment type="caution">
    <text evidence="2">The sequence shown here is derived from an EMBL/GenBank/DDBJ whole genome shotgun (WGS) entry which is preliminary data.</text>
</comment>
<dbReference type="Gene3D" id="3.50.50.60">
    <property type="entry name" value="FAD/NAD(P)-binding domain"/>
    <property type="match status" value="1"/>
</dbReference>
<dbReference type="Gene3D" id="3.30.9.10">
    <property type="entry name" value="D-Amino Acid Oxidase, subunit A, domain 2"/>
    <property type="match status" value="1"/>
</dbReference>
<reference evidence="2 3" key="1">
    <citation type="submission" date="2014-11" db="EMBL/GenBank/DDBJ databases">
        <title>Genome sequence and analysis of novel Kurthia sp.</title>
        <authorList>
            <person name="Lawson J.N."/>
            <person name="Gonzalez J.E."/>
            <person name="Rinauldi L."/>
            <person name="Xuan Z."/>
            <person name="Firman A."/>
            <person name="Shaddox L."/>
            <person name="Trudeau A."/>
            <person name="Shah S."/>
            <person name="Reiman D."/>
        </authorList>
    </citation>
    <scope>NUCLEOTIDE SEQUENCE [LARGE SCALE GENOMIC DNA]</scope>
    <source>
        <strain evidence="2 3">3B1D</strain>
    </source>
</reference>
<dbReference type="OrthoDB" id="571248at2"/>
<name>A0A433RW97_9BACL</name>
<proteinExistence type="predicted"/>